<accession>A0ABV1L1D6</accession>
<proteinExistence type="predicted"/>
<gene>
    <name evidence="1" type="ORF">QJS35_24530</name>
</gene>
<protein>
    <submittedName>
        <fullName evidence="1">Uncharacterized protein</fullName>
    </submittedName>
</protein>
<organism evidence="1 2">
    <name type="scientific">Cohnella silvisoli</name>
    <dbReference type="NCBI Taxonomy" id="2873699"/>
    <lineage>
        <taxon>Bacteria</taxon>
        <taxon>Bacillati</taxon>
        <taxon>Bacillota</taxon>
        <taxon>Bacilli</taxon>
        <taxon>Bacillales</taxon>
        <taxon>Paenibacillaceae</taxon>
        <taxon>Cohnella</taxon>
    </lineage>
</organism>
<dbReference type="RefSeq" id="WP_232188269.1">
    <property type="nucleotide sequence ID" value="NZ_JAIOAP010000015.1"/>
</dbReference>
<name>A0ABV1L1D6_9BACL</name>
<dbReference type="Proteomes" id="UP001493487">
    <property type="component" value="Unassembled WGS sequence"/>
</dbReference>
<evidence type="ECO:0000313" key="1">
    <source>
        <dbReference type="EMBL" id="MEQ4485557.1"/>
    </source>
</evidence>
<sequence length="53" mass="6344">MSIEQYENFQHGNEIFIKLNEAELEAKNSDIRYGHDEVFDKIKMQLNNGREEK</sequence>
<keyword evidence="2" id="KW-1185">Reference proteome</keyword>
<dbReference type="EMBL" id="JASKHM010000016">
    <property type="protein sequence ID" value="MEQ4485557.1"/>
    <property type="molecule type" value="Genomic_DNA"/>
</dbReference>
<evidence type="ECO:0000313" key="2">
    <source>
        <dbReference type="Proteomes" id="UP001493487"/>
    </source>
</evidence>
<reference evidence="1 2" key="1">
    <citation type="journal article" date="2023" name="Genome Announc.">
        <title>Pan-Genome Analyses of the Genus Cohnella and Proposal of the Novel Species Cohnella silvisoli sp. nov., Isolated from Forest Soil.</title>
        <authorList>
            <person name="Wang C."/>
            <person name="Mao L."/>
            <person name="Bao G."/>
            <person name="Zhu H."/>
        </authorList>
    </citation>
    <scope>NUCLEOTIDE SEQUENCE [LARGE SCALE GENOMIC DNA]</scope>
    <source>
        <strain evidence="1 2">NL03-T5-1</strain>
    </source>
</reference>
<comment type="caution">
    <text evidence="1">The sequence shown here is derived from an EMBL/GenBank/DDBJ whole genome shotgun (WGS) entry which is preliminary data.</text>
</comment>